<proteinExistence type="predicted"/>
<dbReference type="InterPro" id="IPR048473">
    <property type="entry name" value="M1E1E6-like"/>
</dbReference>
<dbReference type="InterPro" id="IPR048474">
    <property type="entry name" value="M1E1E6-like_sf"/>
</dbReference>
<evidence type="ECO:0000313" key="3">
    <source>
        <dbReference type="Proteomes" id="UP000183997"/>
    </source>
</evidence>
<accession>A0A1M6UYN5</accession>
<name>A0A1M6UYN5_9FIRM</name>
<feature type="domain" description="Integron cassette protein" evidence="1">
    <location>
        <begin position="192"/>
        <end position="285"/>
    </location>
</feature>
<evidence type="ECO:0000259" key="1">
    <source>
        <dbReference type="Pfam" id="PF21648"/>
    </source>
</evidence>
<evidence type="ECO:0000313" key="2">
    <source>
        <dbReference type="EMBL" id="SHK74379.1"/>
    </source>
</evidence>
<sequence>MMISEATARRRNLLISIIRGILKENFEVTREYTVAEIETVFHFRKRDIAYNLDYFFKQMDEKFILKTERLDEVQRIIQNHHQALGQLETAKVLFIKSFGRFYDDRENSTSFSFDYERLRKIFSDLHPVIQILHWGMLPILSKWLIINSGKLPENDVIDFYHHYHMLTALLKEIRGQGETMETKGDDTLNKKMTFSVYTRRWGHPDVYRIERTIEGWEVRHNSINGKYAKDGEGALMDNLHHDGIFFPEDGVKYALSNLWDDAEDGNLTPEELQKKLQQIADWISSVEKAVGENQPDWVNYY</sequence>
<dbReference type="AlphaFoldDB" id="A0A1M6UYN5"/>
<dbReference type="Proteomes" id="UP000183997">
    <property type="component" value="Unassembled WGS sequence"/>
</dbReference>
<organism evidence="2 3">
    <name type="scientific">Desulforamulus aeronauticus DSM 10349</name>
    <dbReference type="NCBI Taxonomy" id="1121421"/>
    <lineage>
        <taxon>Bacteria</taxon>
        <taxon>Bacillati</taxon>
        <taxon>Bacillota</taxon>
        <taxon>Clostridia</taxon>
        <taxon>Eubacteriales</taxon>
        <taxon>Peptococcaceae</taxon>
        <taxon>Desulforamulus</taxon>
    </lineage>
</organism>
<protein>
    <recommendedName>
        <fullName evidence="1">Integron cassette protein domain-containing protein</fullName>
    </recommendedName>
</protein>
<dbReference type="RefSeq" id="WP_238456835.1">
    <property type="nucleotide sequence ID" value="NZ_FRAR01000022.1"/>
</dbReference>
<gene>
    <name evidence="2" type="ORF">SAMN02745123_02991</name>
</gene>
<dbReference type="EMBL" id="FRAR01000022">
    <property type="protein sequence ID" value="SHK74379.1"/>
    <property type="molecule type" value="Genomic_DNA"/>
</dbReference>
<dbReference type="Pfam" id="PF21648">
    <property type="entry name" value="M1E1E6-like"/>
    <property type="match status" value="1"/>
</dbReference>
<keyword evidence="3" id="KW-1185">Reference proteome</keyword>
<reference evidence="3" key="1">
    <citation type="submission" date="2016-11" db="EMBL/GenBank/DDBJ databases">
        <authorList>
            <person name="Varghese N."/>
            <person name="Submissions S."/>
        </authorList>
    </citation>
    <scope>NUCLEOTIDE SEQUENCE [LARGE SCALE GENOMIC DNA]</scope>
    <source>
        <strain evidence="3">DSM 10349</strain>
    </source>
</reference>
<dbReference type="Gene3D" id="3.30.2210.10">
    <property type="entry name" value="Integron cassette protein superfamily"/>
    <property type="match status" value="1"/>
</dbReference>
<dbReference type="STRING" id="1121421.SAMN02745123_02991"/>